<evidence type="ECO:0000256" key="7">
    <source>
        <dbReference type="ARBA" id="ARBA00079883"/>
    </source>
</evidence>
<comment type="catalytic activity">
    <reaction evidence="4">
        <text>4-(hydroxymethyl)benzenesulfonate + NAD(+) = 4-formylbenzenesulfonate + NADH + H(+)</text>
        <dbReference type="Rhea" id="RHEA:24412"/>
        <dbReference type="ChEBI" id="CHEBI:11944"/>
        <dbReference type="ChEBI" id="CHEBI:11987"/>
        <dbReference type="ChEBI" id="CHEBI:15378"/>
        <dbReference type="ChEBI" id="CHEBI:57540"/>
        <dbReference type="ChEBI" id="CHEBI:57945"/>
        <dbReference type="EC" id="1.1.1.257"/>
    </reaction>
</comment>
<accession>E6V1Y8</accession>
<dbReference type="AlphaFoldDB" id="E6V1Y8"/>
<name>E6V1Y8_VARPE</name>
<sequence>MLQNNLGLLGAATRTALEQEPRVFIGGEWQTISNSLPAVDPSSAIPVSRIAAAGAVQVDAAVRAARAAFETGPWPRMRGAEREALLRRLADLIERDRQTLAELEVLDVGMPIWMARDLNVGGAIGVLRYMAGFAGRANGRTVQVGVPIPESAFFGYTQKEALGVVGAIIPWNVPLMMSVWKLAPALAAGCTVVLKPSEEASLSVLYLAGLVREAGFPAGVVNVVTGTGPEAGAALAAHPGLDKITFTGSTRSGIQVALAAARNVTKATLELGGKSPQILFADADLDQVIPGIAGSIFLNSGQVCVAGSRLYVDRRIYDEAVDRLARHADAMRLGPGLAPDTELGPLVNARQQQHVLGHLDAARRAGAELLTADPRIDAAGFYVRPSVIAVADQAASIVREELFGPVITATPFDSVDEAVHMANDTDYGLSACLWTRDLATMHAVVPRIRSGKVAVNTEPMPWPGLPEGGRGASGYGRDLGEESFESFLETKSVLVRYA</sequence>
<dbReference type="GO" id="GO:0018462">
    <property type="term" value="F:4-(hydroxymethyl)benzenesulfonate dehydrogenase activity"/>
    <property type="evidence" value="ECO:0007669"/>
    <property type="project" value="UniProtKB-EC"/>
</dbReference>
<evidence type="ECO:0000313" key="12">
    <source>
        <dbReference type="Proteomes" id="UP000008917"/>
    </source>
</evidence>
<dbReference type="EMBL" id="CP002417">
    <property type="protein sequence ID" value="ADU37991.1"/>
    <property type="molecule type" value="Genomic_DNA"/>
</dbReference>
<feature type="active site" evidence="8">
    <location>
        <position position="270"/>
    </location>
</feature>
<dbReference type="GO" id="GO:0016620">
    <property type="term" value="F:oxidoreductase activity, acting on the aldehyde or oxo group of donors, NAD or NADP as acceptor"/>
    <property type="evidence" value="ECO:0007669"/>
    <property type="project" value="InterPro"/>
</dbReference>
<evidence type="ECO:0000256" key="2">
    <source>
        <dbReference type="ARBA" id="ARBA00011738"/>
    </source>
</evidence>
<dbReference type="Gene3D" id="3.40.309.10">
    <property type="entry name" value="Aldehyde Dehydrogenase, Chain A, domain 2"/>
    <property type="match status" value="1"/>
</dbReference>
<evidence type="ECO:0000256" key="5">
    <source>
        <dbReference type="ARBA" id="ARBA00056807"/>
    </source>
</evidence>
<evidence type="ECO:0000256" key="6">
    <source>
        <dbReference type="ARBA" id="ARBA00066857"/>
    </source>
</evidence>
<dbReference type="OrthoDB" id="6187633at2"/>
<dbReference type="HOGENOM" id="CLU_005391_0_1_4"/>
<dbReference type="KEGG" id="vpe:Varpa_3810"/>
<dbReference type="InterPro" id="IPR016160">
    <property type="entry name" value="Ald_DH_CS_CYS"/>
</dbReference>
<dbReference type="EC" id="1.1.1.257" evidence="6"/>
<evidence type="ECO:0000256" key="9">
    <source>
        <dbReference type="RuleBase" id="RU003345"/>
    </source>
</evidence>
<evidence type="ECO:0000259" key="10">
    <source>
        <dbReference type="Pfam" id="PF00171"/>
    </source>
</evidence>
<dbReference type="FunFam" id="3.40.605.10:FF:000007">
    <property type="entry name" value="NAD/NADP-dependent betaine aldehyde dehydrogenase"/>
    <property type="match status" value="1"/>
</dbReference>
<comment type="function">
    <text evidence="5">Involved in the toluene-4-sulfonate degradation pathway. Does not discriminate between the sulfonate and the carboxyl substituents and can also be involved in the p-toluenecarboxylate degradation pathway.</text>
</comment>
<dbReference type="RefSeq" id="WP_013542214.1">
    <property type="nucleotide sequence ID" value="NC_014931.1"/>
</dbReference>
<comment type="similarity">
    <text evidence="1 9">Belongs to the aldehyde dehydrogenase family.</text>
</comment>
<evidence type="ECO:0000256" key="1">
    <source>
        <dbReference type="ARBA" id="ARBA00009986"/>
    </source>
</evidence>
<evidence type="ECO:0000256" key="3">
    <source>
        <dbReference type="ARBA" id="ARBA00023002"/>
    </source>
</evidence>
<proteinExistence type="inferred from homology"/>
<feature type="domain" description="Aldehyde dehydrogenase" evidence="10">
    <location>
        <begin position="34"/>
        <end position="493"/>
    </location>
</feature>
<dbReference type="InterPro" id="IPR016163">
    <property type="entry name" value="Ald_DH_C"/>
</dbReference>
<evidence type="ECO:0000313" key="11">
    <source>
        <dbReference type="EMBL" id="ADU37991.1"/>
    </source>
</evidence>
<dbReference type="STRING" id="595537.Varpa_3810"/>
<dbReference type="InterPro" id="IPR016162">
    <property type="entry name" value="Ald_DH_N"/>
</dbReference>
<evidence type="ECO:0000256" key="8">
    <source>
        <dbReference type="PROSITE-ProRule" id="PRU10007"/>
    </source>
</evidence>
<dbReference type="SUPFAM" id="SSF53720">
    <property type="entry name" value="ALDH-like"/>
    <property type="match status" value="1"/>
</dbReference>
<dbReference type="InterPro" id="IPR029510">
    <property type="entry name" value="Ald_DH_CS_GLU"/>
</dbReference>
<dbReference type="PANTHER" id="PTHR11699">
    <property type="entry name" value="ALDEHYDE DEHYDROGENASE-RELATED"/>
    <property type="match status" value="1"/>
</dbReference>
<comment type="subunit">
    <text evidence="2">Homodimer.</text>
</comment>
<gene>
    <name evidence="11" type="ordered locus">Varpa_3810</name>
</gene>
<dbReference type="Proteomes" id="UP000008917">
    <property type="component" value="Chromosome"/>
</dbReference>
<reference evidence="12" key="1">
    <citation type="submission" date="2010-12" db="EMBL/GenBank/DDBJ databases">
        <title>Complete sequence of Variovorax paradoxus EPS.</title>
        <authorList>
            <consortium name="US DOE Joint Genome Institute"/>
            <person name="Lucas S."/>
            <person name="Copeland A."/>
            <person name="Lapidus A."/>
            <person name="Cheng J.-F."/>
            <person name="Goodwin L."/>
            <person name="Pitluck S."/>
            <person name="Teshima H."/>
            <person name="Detter J.C."/>
            <person name="Han C."/>
            <person name="Tapia R."/>
            <person name="Land M."/>
            <person name="Hauser L."/>
            <person name="Kyrpides N."/>
            <person name="Ivanova N."/>
            <person name="Ovchinnikova G."/>
            <person name="Orwin P."/>
            <person name="Han J.-I.G."/>
            <person name="Woyke T."/>
        </authorList>
    </citation>
    <scope>NUCLEOTIDE SEQUENCE [LARGE SCALE GENOMIC DNA]</scope>
    <source>
        <strain evidence="12">EPS</strain>
    </source>
</reference>
<reference evidence="11 12" key="2">
    <citation type="journal article" date="2013" name="Genome Announc.">
        <title>Genome of the Root-Associated Plant Growth-Promoting Bacterium Variovorax paradoxus Strain EPS.</title>
        <authorList>
            <person name="Han J.I."/>
            <person name="Spain J.C."/>
            <person name="Leadbetter J.R."/>
            <person name="Ovchinnikova G."/>
            <person name="Goodwin L.A."/>
            <person name="Han C.S."/>
            <person name="Woyke T."/>
            <person name="Davenport K.W."/>
            <person name="Orwin P.M."/>
        </authorList>
    </citation>
    <scope>NUCLEOTIDE SEQUENCE [LARGE SCALE GENOMIC DNA]</scope>
    <source>
        <strain evidence="11 12">EPS</strain>
    </source>
</reference>
<dbReference type="Gene3D" id="3.40.605.10">
    <property type="entry name" value="Aldehyde Dehydrogenase, Chain A, domain 1"/>
    <property type="match status" value="1"/>
</dbReference>
<keyword evidence="3 9" id="KW-0560">Oxidoreductase</keyword>
<organism evidence="11 12">
    <name type="scientific">Variovorax paradoxus (strain EPS)</name>
    <dbReference type="NCBI Taxonomy" id="595537"/>
    <lineage>
        <taxon>Bacteria</taxon>
        <taxon>Pseudomonadati</taxon>
        <taxon>Pseudomonadota</taxon>
        <taxon>Betaproteobacteria</taxon>
        <taxon>Burkholderiales</taxon>
        <taxon>Comamonadaceae</taxon>
        <taxon>Variovorax</taxon>
    </lineage>
</organism>
<dbReference type="InterPro" id="IPR016161">
    <property type="entry name" value="Ald_DH/histidinol_DH"/>
</dbReference>
<evidence type="ECO:0000256" key="4">
    <source>
        <dbReference type="ARBA" id="ARBA00051407"/>
    </source>
</evidence>
<protein>
    <recommendedName>
        <fullName evidence="6">4-(hydroxymethyl)benzenesulfonate dehydrogenase</fullName>
        <ecNumber evidence="6">1.1.1.257</ecNumber>
    </recommendedName>
    <alternativeName>
        <fullName evidence="7">Toluenesulfonate aldehyde dehydrogenase TsaD</fullName>
    </alternativeName>
</protein>
<dbReference type="PROSITE" id="PS00070">
    <property type="entry name" value="ALDEHYDE_DEHYDR_CYS"/>
    <property type="match status" value="1"/>
</dbReference>
<dbReference type="InterPro" id="IPR015590">
    <property type="entry name" value="Aldehyde_DH_dom"/>
</dbReference>
<dbReference type="Pfam" id="PF00171">
    <property type="entry name" value="Aldedh"/>
    <property type="match status" value="1"/>
</dbReference>
<dbReference type="PROSITE" id="PS00687">
    <property type="entry name" value="ALDEHYDE_DEHYDR_GLU"/>
    <property type="match status" value="1"/>
</dbReference>
<dbReference type="eggNOG" id="COG1012">
    <property type="taxonomic scope" value="Bacteria"/>
</dbReference>